<dbReference type="FunFam" id="3.30.450.40:FF:000008">
    <property type="entry name" value="GAF domain-containing proteins"/>
    <property type="match status" value="1"/>
</dbReference>
<dbReference type="InterPro" id="IPR051330">
    <property type="entry name" value="Phosphatase_reg/MetRdx"/>
</dbReference>
<organism evidence="3">
    <name type="scientific">Blastobotrys adeninivorans</name>
    <name type="common">Yeast</name>
    <name type="synonym">Arxula adeninivorans</name>
    <dbReference type="NCBI Taxonomy" id="409370"/>
    <lineage>
        <taxon>Eukaryota</taxon>
        <taxon>Fungi</taxon>
        <taxon>Dikarya</taxon>
        <taxon>Ascomycota</taxon>
        <taxon>Saccharomycotina</taxon>
        <taxon>Dipodascomycetes</taxon>
        <taxon>Dipodascales</taxon>
        <taxon>Trichomonascaceae</taxon>
        <taxon>Blastobotrys</taxon>
    </lineage>
</organism>
<dbReference type="Gene3D" id="3.30.450.40">
    <property type="match status" value="1"/>
</dbReference>
<dbReference type="AlphaFoldDB" id="A0A060SWV8"/>
<reference evidence="3" key="2">
    <citation type="submission" date="2014-06" db="EMBL/GenBank/DDBJ databases">
        <title>The complete genome of Blastobotrys (Arxula) adeninivorans LS3 - a yeast of biotechnological interest.</title>
        <authorList>
            <person name="Kunze G."/>
            <person name="Gaillardin C."/>
            <person name="Czernicka M."/>
            <person name="Durrens P."/>
            <person name="Martin T."/>
            <person name="Boer E."/>
            <person name="Gabaldon T."/>
            <person name="Cruz J."/>
            <person name="Talla E."/>
            <person name="Marck C."/>
            <person name="Goffeau A."/>
            <person name="Barbe V."/>
            <person name="Baret P."/>
            <person name="Baronian K."/>
            <person name="Beier S."/>
            <person name="Bleykasten C."/>
            <person name="Bode R."/>
            <person name="Casaregola S."/>
            <person name="Despons L."/>
            <person name="Fairhead C."/>
            <person name="Giersberg M."/>
            <person name="Gierski P."/>
            <person name="Hahnel U."/>
            <person name="Hartmann A."/>
            <person name="Jankowska D."/>
            <person name="Jubin C."/>
            <person name="Jung P."/>
            <person name="Lafontaine I."/>
            <person name="Leh-Louis V."/>
            <person name="Lemaire M."/>
            <person name="Marcet-Houben M."/>
            <person name="Mascher M."/>
            <person name="Morel G."/>
            <person name="Richard G.-F."/>
            <person name="Riechen J."/>
            <person name="Sacerdot C."/>
            <person name="Sarkar A."/>
            <person name="Savel G."/>
            <person name="Schacherer J."/>
            <person name="Sherman D."/>
            <person name="Straub M.-L."/>
            <person name="Stein N."/>
            <person name="Thierry A."/>
            <person name="Trautwein-Schult A."/>
            <person name="Westhof E."/>
            <person name="Worch S."/>
            <person name="Dujon B."/>
            <person name="Souciet J.-L."/>
            <person name="Wincker P."/>
            <person name="Scholz U."/>
            <person name="Neuveglise N."/>
        </authorList>
    </citation>
    <scope>NUCLEOTIDE SEQUENCE</scope>
    <source>
        <strain evidence="3">LS3</strain>
    </source>
</reference>
<dbReference type="SUPFAM" id="SSF55781">
    <property type="entry name" value="GAF domain-like"/>
    <property type="match status" value="1"/>
</dbReference>
<dbReference type="PhylomeDB" id="A0A060SWV8"/>
<gene>
    <name evidence="3" type="ORF">GNLVRS02_ARAD1A08558g</name>
</gene>
<dbReference type="EMBL" id="HG937691">
    <property type="protein sequence ID" value="CDP33400.1"/>
    <property type="molecule type" value="Genomic_DNA"/>
</dbReference>
<reference evidence="3" key="1">
    <citation type="submission" date="2014-02" db="EMBL/GenBank/DDBJ databases">
        <authorList>
            <person name="Genoscope - CEA"/>
        </authorList>
    </citation>
    <scope>NUCLEOTIDE SEQUENCE</scope>
    <source>
        <strain evidence="3">LS3</strain>
    </source>
</reference>
<dbReference type="InterPro" id="IPR003018">
    <property type="entry name" value="GAF"/>
</dbReference>
<feature type="domain" description="GAF" evidence="2">
    <location>
        <begin position="61"/>
        <end position="169"/>
    </location>
</feature>
<proteinExistence type="inferred from homology"/>
<sequence>MHHADHTKFEQASKKDAYEQALMAAEGLFDGVSNWVANTANMSSLLWHLYKSLDQDPLQHVNWVGVYVKDPKVDNQLILGPFQGKVACQTIRVGKGVCGVAAEKKETQLVKDVHKFPGHIACDGNTNSEIVVPIIANDQVVGVIDIDCEELNGFDEVDQNNLEKMAALLTKYCEW</sequence>
<dbReference type="PANTHER" id="PTHR21021">
    <property type="entry name" value="GAF/PUTATIVE CYTOSKELETAL PROTEIN"/>
    <property type="match status" value="1"/>
</dbReference>
<dbReference type="GO" id="GO:0033745">
    <property type="term" value="F:L-methionine-(R)-S-oxide reductase activity"/>
    <property type="evidence" value="ECO:0007669"/>
    <property type="project" value="TreeGrafter"/>
</dbReference>
<accession>A0A060SWV8</accession>
<dbReference type="GO" id="GO:0005829">
    <property type="term" value="C:cytosol"/>
    <property type="evidence" value="ECO:0007669"/>
    <property type="project" value="TreeGrafter"/>
</dbReference>
<protein>
    <submittedName>
        <fullName evidence="3">ARAD1A08558p</fullName>
    </submittedName>
</protein>
<evidence type="ECO:0000256" key="1">
    <source>
        <dbReference type="ARBA" id="ARBA00038454"/>
    </source>
</evidence>
<dbReference type="Pfam" id="PF13185">
    <property type="entry name" value="GAF_2"/>
    <property type="match status" value="1"/>
</dbReference>
<name>A0A060SWV8_BLAAD</name>
<evidence type="ECO:0000259" key="2">
    <source>
        <dbReference type="Pfam" id="PF13185"/>
    </source>
</evidence>
<dbReference type="InterPro" id="IPR000614">
    <property type="entry name" value="FRMsr_CS"/>
</dbReference>
<dbReference type="PANTHER" id="PTHR21021:SF15">
    <property type="entry name" value="FREE METHIONINE-R-SULFOXIDE REDUCTASE"/>
    <property type="match status" value="1"/>
</dbReference>
<evidence type="ECO:0000313" key="3">
    <source>
        <dbReference type="EMBL" id="CDP33400.1"/>
    </source>
</evidence>
<comment type="similarity">
    <text evidence="1">Belongs to the free Met sulfoxide reductase family.</text>
</comment>
<dbReference type="PROSITE" id="PS01320">
    <property type="entry name" value="UPF0067"/>
    <property type="match status" value="1"/>
</dbReference>
<dbReference type="InterPro" id="IPR029016">
    <property type="entry name" value="GAF-like_dom_sf"/>
</dbReference>